<protein>
    <recommendedName>
        <fullName evidence="1">SGNH hydrolase-type esterase domain-containing protein</fullName>
    </recommendedName>
</protein>
<gene>
    <name evidence="2" type="ORF">GM50_21225</name>
</gene>
<comment type="caution">
    <text evidence="2">The sequence shown here is derived from an EMBL/GenBank/DDBJ whole genome shotgun (WGS) entry which is preliminary data.</text>
</comment>
<dbReference type="AlphaFoldDB" id="A0A094S7L9"/>
<dbReference type="InterPro" id="IPR013830">
    <property type="entry name" value="SGNH_hydro"/>
</dbReference>
<dbReference type="PANTHER" id="PTHR43784">
    <property type="entry name" value="GDSL-LIKE LIPASE/ACYLHYDROLASE, PUTATIVE (AFU_ORTHOLOGUE AFUA_2G00820)-RELATED"/>
    <property type="match status" value="1"/>
</dbReference>
<dbReference type="EMBL" id="JNSK01000149">
    <property type="protein sequence ID" value="KGA13908.1"/>
    <property type="molecule type" value="Genomic_DNA"/>
</dbReference>
<dbReference type="PANTHER" id="PTHR43784:SF2">
    <property type="entry name" value="GDSL-LIKE LIPASE_ACYLHYDROLASE, PUTATIVE (AFU_ORTHOLOGUE AFUA_2G00820)-RELATED"/>
    <property type="match status" value="1"/>
</dbReference>
<sequence>MERVITFAVLGDSAASGVGDADSNGVTRGWAYYLTQSFQDPIVYANLSRPGAKSLEVLEVQLPSALLYKPDIAAVIVGGNDALRNGFSPSKLHQNLQLTISKLRSLGTHVILLQLHDPTKIVPLPGLLARVLRRRINAVNRVTQSLAREFGADVLQTRRINNIYDRKVWHVDRMHPSKFGHQLLAKHFRDILLLKDWNIAPIQVEPVKEISKVQSVKWMLRNGTPWFLKRSVDLFPAAILLMLAELLRPLVKRGESDLTNLYFADFQPQSTSDLQEVYEERVS</sequence>
<dbReference type="CDD" id="cd01832">
    <property type="entry name" value="SGNH_hydrolase_like_1"/>
    <property type="match status" value="1"/>
</dbReference>
<dbReference type="InterPro" id="IPR036514">
    <property type="entry name" value="SGNH_hydro_sf"/>
</dbReference>
<dbReference type="Gene3D" id="3.40.50.1110">
    <property type="entry name" value="SGNH hydrolase"/>
    <property type="match status" value="1"/>
</dbReference>
<dbReference type="SUPFAM" id="SSF52266">
    <property type="entry name" value="SGNH hydrolase"/>
    <property type="match status" value="1"/>
</dbReference>
<reference evidence="2" key="1">
    <citation type="submission" date="2014-05" db="EMBL/GenBank/DDBJ databases">
        <title>Key roles for freshwater Actinobacteria revealed by deep metagenomic sequencing.</title>
        <authorList>
            <person name="Ghai R."/>
            <person name="Mizuno C.M."/>
            <person name="Picazo A."/>
            <person name="Camacho A."/>
            <person name="Rodriguez-Valera F."/>
        </authorList>
    </citation>
    <scope>NUCLEOTIDE SEQUENCE</scope>
</reference>
<name>A0A094S7L9_9ZZZZ</name>
<accession>A0A094S7L9</accession>
<dbReference type="Pfam" id="PF13472">
    <property type="entry name" value="Lipase_GDSL_2"/>
    <property type="match status" value="1"/>
</dbReference>
<proteinExistence type="predicted"/>
<evidence type="ECO:0000259" key="1">
    <source>
        <dbReference type="Pfam" id="PF13472"/>
    </source>
</evidence>
<dbReference type="InterPro" id="IPR053140">
    <property type="entry name" value="GDSL_Rv0518-like"/>
</dbReference>
<evidence type="ECO:0000313" key="2">
    <source>
        <dbReference type="EMBL" id="KGA13908.1"/>
    </source>
</evidence>
<feature type="domain" description="SGNH hydrolase-type esterase" evidence="1">
    <location>
        <begin position="9"/>
        <end position="183"/>
    </location>
</feature>
<organism evidence="2">
    <name type="scientific">freshwater metagenome</name>
    <dbReference type="NCBI Taxonomy" id="449393"/>
    <lineage>
        <taxon>unclassified sequences</taxon>
        <taxon>metagenomes</taxon>
        <taxon>ecological metagenomes</taxon>
    </lineage>
</organism>